<dbReference type="OrthoDB" id="8516at10239"/>
<keyword evidence="1" id="KW-0862">Zinc</keyword>
<dbReference type="PROSITE" id="PS50089">
    <property type="entry name" value="ZF_RING_2"/>
    <property type="match status" value="1"/>
</dbReference>
<accession>Q80LS1</accession>
<keyword evidence="1" id="KW-0479">Metal-binding</keyword>
<dbReference type="InterPro" id="IPR007954">
    <property type="entry name" value="Baculo_IE-1"/>
</dbReference>
<evidence type="ECO:0000256" key="1">
    <source>
        <dbReference type="PROSITE-ProRule" id="PRU00175"/>
    </source>
</evidence>
<dbReference type="Proteomes" id="UP000232720">
    <property type="component" value="Genome"/>
</dbReference>
<keyword evidence="4" id="KW-1185">Reference proteome</keyword>
<sequence>MNFTVSSEHMGEEEYGFQSNVMNNYINEVITDFVFSDKYAPALLYNSKLRNDLKILAFNIINDAFLRAHNEDIPNQLIYRENDEDMKFCKDGCLHFLIRKINDISNIVVEIVNSPKYKNSQYIFIPYVKQLKLAIYYFVNDYCCNKLVNEIIERLDLILNESNKYLDYIRLLHERVQVMNVFRDEIVLYTCNICHETSLEKSFLKPNECCGYSICYSCYANLWKFCDLYPVCPVCKHGFKKSN</sequence>
<dbReference type="EMBL" id="AP006270">
    <property type="protein sequence ID" value="BAC67276.1"/>
    <property type="molecule type" value="Genomic_DNA"/>
</dbReference>
<name>Q80LS1_NPVAH</name>
<proteinExistence type="predicted"/>
<dbReference type="GO" id="GO:0008270">
    <property type="term" value="F:zinc ion binding"/>
    <property type="evidence" value="ECO:0007669"/>
    <property type="project" value="UniProtKB-KW"/>
</dbReference>
<dbReference type="SUPFAM" id="SSF57850">
    <property type="entry name" value="RING/U-box"/>
    <property type="match status" value="1"/>
</dbReference>
<protein>
    <submittedName>
        <fullName evidence="3">IE-0</fullName>
    </submittedName>
</protein>
<evidence type="ECO:0000313" key="4">
    <source>
        <dbReference type="Proteomes" id="UP000232720"/>
    </source>
</evidence>
<dbReference type="InterPro" id="IPR001841">
    <property type="entry name" value="Znf_RING"/>
</dbReference>
<dbReference type="KEGG" id="vg:1485772"/>
<dbReference type="RefSeq" id="NP_818672.1">
    <property type="nucleotide sequence ID" value="NC_004690.1"/>
</dbReference>
<dbReference type="GeneID" id="1485772"/>
<organismHost>
    <name type="scientific">Adoxophyes honmai</name>
    <name type="common">Smaller tea tortrix moth</name>
    <dbReference type="NCBI Taxonomy" id="85585"/>
</organismHost>
<dbReference type="Pfam" id="PF05290">
    <property type="entry name" value="Baculo_IE-1"/>
    <property type="match status" value="1"/>
</dbReference>
<feature type="domain" description="RING-type" evidence="2">
    <location>
        <begin position="191"/>
        <end position="236"/>
    </location>
</feature>
<organism evidence="3 4">
    <name type="scientific">Adoxophyes honmai nucleopolyhedrovirus</name>
    <dbReference type="NCBI Taxonomy" id="224399"/>
    <lineage>
        <taxon>Viruses</taxon>
        <taxon>Viruses incertae sedis</taxon>
        <taxon>Naldaviricetes</taxon>
        <taxon>Lefavirales</taxon>
        <taxon>Baculoviridae</taxon>
        <taxon>Alphabaculovirus</taxon>
        <taxon>Alphabaculovirus adhonmai</taxon>
    </lineage>
</organism>
<reference evidence="3 4" key="1">
    <citation type="journal article" date="2003" name="Virology">
        <title>Genome sequence and organization of a nucleopolyhedrovirus isolated from the smaller tea tortrix, Adoxophyes honmai.</title>
        <authorList>
            <person name="Nakai M."/>
            <person name="Goto C."/>
            <person name="Kang W."/>
            <person name="Shikata M."/>
            <person name="Luque T."/>
            <person name="Kunimi Y."/>
        </authorList>
    </citation>
    <scope>NUCLEOTIDE SEQUENCE [LARGE SCALE GENOMIC DNA]</scope>
    <source>
        <strain evidence="3 4">ADN001</strain>
    </source>
</reference>
<evidence type="ECO:0000259" key="2">
    <source>
        <dbReference type="PROSITE" id="PS50089"/>
    </source>
</evidence>
<evidence type="ECO:0000313" key="3">
    <source>
        <dbReference type="EMBL" id="BAC67276.1"/>
    </source>
</evidence>
<keyword evidence="1" id="KW-0863">Zinc-finger</keyword>